<dbReference type="Proteomes" id="UP000467840">
    <property type="component" value="Chromosome 14"/>
</dbReference>
<sequence length="145" mass="16383">MTASVTIVSMTWRRFRQALVNESVAMLLSVAGARSGSAPPEEQQGWKRSCRHHGREDQRSWSSCNWRGNCPKLSAPISSRNRLIASALPSWALPSLSTPLSRCRTYSAPFPLEFWINLGVFEIDEIDLQVGDLNRERRPRKIGTE</sequence>
<evidence type="ECO:0000313" key="1">
    <source>
        <dbReference type="EMBL" id="KAF2309392.1"/>
    </source>
</evidence>
<organism evidence="1 2">
    <name type="scientific">Hevea brasiliensis</name>
    <name type="common">Para rubber tree</name>
    <name type="synonym">Siphonia brasiliensis</name>
    <dbReference type="NCBI Taxonomy" id="3981"/>
    <lineage>
        <taxon>Eukaryota</taxon>
        <taxon>Viridiplantae</taxon>
        <taxon>Streptophyta</taxon>
        <taxon>Embryophyta</taxon>
        <taxon>Tracheophyta</taxon>
        <taxon>Spermatophyta</taxon>
        <taxon>Magnoliopsida</taxon>
        <taxon>eudicotyledons</taxon>
        <taxon>Gunneridae</taxon>
        <taxon>Pentapetalae</taxon>
        <taxon>rosids</taxon>
        <taxon>fabids</taxon>
        <taxon>Malpighiales</taxon>
        <taxon>Euphorbiaceae</taxon>
        <taxon>Crotonoideae</taxon>
        <taxon>Micrandreae</taxon>
        <taxon>Hevea</taxon>
    </lineage>
</organism>
<dbReference type="AlphaFoldDB" id="A0A6A6M6W3"/>
<evidence type="ECO:0000313" key="2">
    <source>
        <dbReference type="Proteomes" id="UP000467840"/>
    </source>
</evidence>
<dbReference type="EMBL" id="JAAGAX010000006">
    <property type="protein sequence ID" value="KAF2309392.1"/>
    <property type="molecule type" value="Genomic_DNA"/>
</dbReference>
<proteinExistence type="predicted"/>
<name>A0A6A6M6W3_HEVBR</name>
<protein>
    <submittedName>
        <fullName evidence="1">Uncharacterized protein</fullName>
    </submittedName>
</protein>
<accession>A0A6A6M6W3</accession>
<reference evidence="1 2" key="1">
    <citation type="journal article" date="2020" name="Mol. Plant">
        <title>The Chromosome-Based Rubber Tree Genome Provides New Insights into Spurge Genome Evolution and Rubber Biosynthesis.</title>
        <authorList>
            <person name="Liu J."/>
            <person name="Shi C."/>
            <person name="Shi C.C."/>
            <person name="Li W."/>
            <person name="Zhang Q.J."/>
            <person name="Zhang Y."/>
            <person name="Li K."/>
            <person name="Lu H.F."/>
            <person name="Shi C."/>
            <person name="Zhu S.T."/>
            <person name="Xiao Z.Y."/>
            <person name="Nan H."/>
            <person name="Yue Y."/>
            <person name="Zhu X.G."/>
            <person name="Wu Y."/>
            <person name="Hong X.N."/>
            <person name="Fan G.Y."/>
            <person name="Tong Y."/>
            <person name="Zhang D."/>
            <person name="Mao C.L."/>
            <person name="Liu Y.L."/>
            <person name="Hao S.J."/>
            <person name="Liu W.Q."/>
            <person name="Lv M.Q."/>
            <person name="Zhang H.B."/>
            <person name="Liu Y."/>
            <person name="Hu-Tang G.R."/>
            <person name="Wang J.P."/>
            <person name="Wang J.H."/>
            <person name="Sun Y.H."/>
            <person name="Ni S.B."/>
            <person name="Chen W.B."/>
            <person name="Zhang X.C."/>
            <person name="Jiao Y.N."/>
            <person name="Eichler E.E."/>
            <person name="Li G.H."/>
            <person name="Liu X."/>
            <person name="Gao L.Z."/>
        </authorList>
    </citation>
    <scope>NUCLEOTIDE SEQUENCE [LARGE SCALE GENOMIC DNA]</scope>
    <source>
        <strain evidence="2">cv. GT1</strain>
        <tissue evidence="1">Leaf</tissue>
    </source>
</reference>
<gene>
    <name evidence="1" type="ORF">GH714_001893</name>
</gene>
<comment type="caution">
    <text evidence="1">The sequence shown here is derived from an EMBL/GenBank/DDBJ whole genome shotgun (WGS) entry which is preliminary data.</text>
</comment>
<keyword evidence="2" id="KW-1185">Reference proteome</keyword>